<feature type="chain" id="PRO_5030565831" evidence="1">
    <location>
        <begin position="23"/>
        <end position="128"/>
    </location>
</feature>
<dbReference type="EMBL" id="HBEG01025718">
    <property type="protein sequence ID" value="CAD8361959.1"/>
    <property type="molecule type" value="Transcribed_RNA"/>
</dbReference>
<organism evidence="2">
    <name type="scientific">Pyrodinium bahamense</name>
    <dbReference type="NCBI Taxonomy" id="73915"/>
    <lineage>
        <taxon>Eukaryota</taxon>
        <taxon>Sar</taxon>
        <taxon>Alveolata</taxon>
        <taxon>Dinophyceae</taxon>
        <taxon>Gonyaulacales</taxon>
        <taxon>Pyrocystaceae</taxon>
        <taxon>Pyrodinium</taxon>
    </lineage>
</organism>
<accession>A0A7S0AF56</accession>
<keyword evidence="1" id="KW-0732">Signal</keyword>
<sequence length="128" mass="14691">MFPHCTGAGVLLLQLHFLAGHGRRPAAPPVQLPVPALRNATLGRWLLPLRLARLLPGPEYCDLQRHMPEILTSCLQVPLLGQMYNLEFAELTVCSQLMSRKLIFRPWQLLCNGPLPWRQRSWHPTWQQ</sequence>
<gene>
    <name evidence="2" type="ORF">PBAH0796_LOCUS15641</name>
</gene>
<evidence type="ECO:0000256" key="1">
    <source>
        <dbReference type="SAM" id="SignalP"/>
    </source>
</evidence>
<name>A0A7S0AF56_9DINO</name>
<dbReference type="AlphaFoldDB" id="A0A7S0AF56"/>
<reference evidence="2" key="1">
    <citation type="submission" date="2021-01" db="EMBL/GenBank/DDBJ databases">
        <authorList>
            <person name="Corre E."/>
            <person name="Pelletier E."/>
            <person name="Niang G."/>
            <person name="Scheremetjew M."/>
            <person name="Finn R."/>
            <person name="Kale V."/>
            <person name="Holt S."/>
            <person name="Cochrane G."/>
            <person name="Meng A."/>
            <person name="Brown T."/>
            <person name="Cohen L."/>
        </authorList>
    </citation>
    <scope>NUCLEOTIDE SEQUENCE</scope>
    <source>
        <strain evidence="2">Pbaha01</strain>
    </source>
</reference>
<evidence type="ECO:0000313" key="2">
    <source>
        <dbReference type="EMBL" id="CAD8361959.1"/>
    </source>
</evidence>
<feature type="signal peptide" evidence="1">
    <location>
        <begin position="1"/>
        <end position="22"/>
    </location>
</feature>
<proteinExistence type="predicted"/>
<protein>
    <submittedName>
        <fullName evidence="2">Uncharacterized protein</fullName>
    </submittedName>
</protein>